<feature type="region of interest" description="Disordered" evidence="1">
    <location>
        <begin position="92"/>
        <end position="116"/>
    </location>
</feature>
<dbReference type="HOGENOM" id="CLU_2092900_0_0_7"/>
<accession>I4CDF7</accession>
<name>I4CDF7_DESTA</name>
<evidence type="ECO:0000256" key="2">
    <source>
        <dbReference type="SAM" id="SignalP"/>
    </source>
</evidence>
<feature type="compositionally biased region" description="Basic residues" evidence="1">
    <location>
        <begin position="94"/>
        <end position="103"/>
    </location>
</feature>
<dbReference type="AlphaFoldDB" id="I4CDF7"/>
<evidence type="ECO:0000256" key="1">
    <source>
        <dbReference type="SAM" id="MobiDB-lite"/>
    </source>
</evidence>
<feature type="chain" id="PRO_5003687490" evidence="2">
    <location>
        <begin position="24"/>
        <end position="116"/>
    </location>
</feature>
<sequence>MITFVRTVVCVILILALAVPAFANGGAKVKETSVLGKIGKTGTTVVEQTEGILTGCLKNCFSLFNPCLDFVKGCTSIVLAPIERPFDYVESKLSKPKAAKKAAKSVPDPKKPELPK</sequence>
<keyword evidence="2" id="KW-0732">Signal</keyword>
<organism evidence="3 4">
    <name type="scientific">Desulfomonile tiedjei (strain ATCC 49306 / DSM 6799 / DCB-1)</name>
    <dbReference type="NCBI Taxonomy" id="706587"/>
    <lineage>
        <taxon>Bacteria</taxon>
        <taxon>Pseudomonadati</taxon>
        <taxon>Thermodesulfobacteriota</taxon>
        <taxon>Desulfomonilia</taxon>
        <taxon>Desulfomonilales</taxon>
        <taxon>Desulfomonilaceae</taxon>
        <taxon>Desulfomonile</taxon>
    </lineage>
</organism>
<dbReference type="STRING" id="706587.Desti_4986"/>
<dbReference type="EMBL" id="CP003360">
    <property type="protein sequence ID" value="AFM27598.1"/>
    <property type="molecule type" value="Genomic_DNA"/>
</dbReference>
<protein>
    <submittedName>
        <fullName evidence="3">Uncharacterized protein</fullName>
    </submittedName>
</protein>
<dbReference type="Proteomes" id="UP000006055">
    <property type="component" value="Chromosome"/>
</dbReference>
<gene>
    <name evidence="3" type="ordered locus">Desti_4986</name>
</gene>
<dbReference type="KEGG" id="dti:Desti_4986"/>
<dbReference type="RefSeq" id="WP_014812703.1">
    <property type="nucleotide sequence ID" value="NC_018025.1"/>
</dbReference>
<reference evidence="4" key="1">
    <citation type="submission" date="2012-06" db="EMBL/GenBank/DDBJ databases">
        <title>Complete sequence of chromosome of Desulfomonile tiedjei DSM 6799.</title>
        <authorList>
            <person name="Lucas S."/>
            <person name="Copeland A."/>
            <person name="Lapidus A."/>
            <person name="Glavina del Rio T."/>
            <person name="Dalin E."/>
            <person name="Tice H."/>
            <person name="Bruce D."/>
            <person name="Goodwin L."/>
            <person name="Pitluck S."/>
            <person name="Peters L."/>
            <person name="Ovchinnikova G."/>
            <person name="Zeytun A."/>
            <person name="Lu M."/>
            <person name="Kyrpides N."/>
            <person name="Mavromatis K."/>
            <person name="Ivanova N."/>
            <person name="Brettin T."/>
            <person name="Detter J.C."/>
            <person name="Han C."/>
            <person name="Larimer F."/>
            <person name="Land M."/>
            <person name="Hauser L."/>
            <person name="Markowitz V."/>
            <person name="Cheng J.-F."/>
            <person name="Hugenholtz P."/>
            <person name="Woyke T."/>
            <person name="Wu D."/>
            <person name="Spring S."/>
            <person name="Schroeder M."/>
            <person name="Brambilla E."/>
            <person name="Klenk H.-P."/>
            <person name="Eisen J.A."/>
        </authorList>
    </citation>
    <scope>NUCLEOTIDE SEQUENCE [LARGE SCALE GENOMIC DNA]</scope>
    <source>
        <strain evidence="4">ATCC 49306 / DSM 6799 / DCB-1</strain>
    </source>
</reference>
<keyword evidence="4" id="KW-1185">Reference proteome</keyword>
<feature type="signal peptide" evidence="2">
    <location>
        <begin position="1"/>
        <end position="23"/>
    </location>
</feature>
<evidence type="ECO:0000313" key="3">
    <source>
        <dbReference type="EMBL" id="AFM27598.1"/>
    </source>
</evidence>
<feature type="compositionally biased region" description="Basic and acidic residues" evidence="1">
    <location>
        <begin position="107"/>
        <end position="116"/>
    </location>
</feature>
<proteinExistence type="predicted"/>
<evidence type="ECO:0000313" key="4">
    <source>
        <dbReference type="Proteomes" id="UP000006055"/>
    </source>
</evidence>